<dbReference type="RefSeq" id="WP_130256865.1">
    <property type="nucleotide sequence ID" value="NZ_PPSX01000083.1"/>
</dbReference>
<feature type="signal peptide" evidence="1">
    <location>
        <begin position="1"/>
        <end position="23"/>
    </location>
</feature>
<dbReference type="InterPro" id="IPR001466">
    <property type="entry name" value="Beta-lactam-related"/>
</dbReference>
<dbReference type="InterPro" id="IPR050491">
    <property type="entry name" value="AmpC-like"/>
</dbReference>
<dbReference type="PROSITE" id="PS51257">
    <property type="entry name" value="PROKAR_LIPOPROTEIN"/>
    <property type="match status" value="1"/>
</dbReference>
<organism evidence="3 4">
    <name type="scientific">Pseudoalteromonas phenolica</name>
    <dbReference type="NCBI Taxonomy" id="161398"/>
    <lineage>
        <taxon>Bacteria</taxon>
        <taxon>Pseudomonadati</taxon>
        <taxon>Pseudomonadota</taxon>
        <taxon>Gammaproteobacteria</taxon>
        <taxon>Alteromonadales</taxon>
        <taxon>Pseudoalteromonadaceae</taxon>
        <taxon>Pseudoalteromonas</taxon>
    </lineage>
</organism>
<evidence type="ECO:0000313" key="4">
    <source>
        <dbReference type="Proteomes" id="UP000291338"/>
    </source>
</evidence>
<dbReference type="Proteomes" id="UP000291338">
    <property type="component" value="Unassembled WGS sequence"/>
</dbReference>
<dbReference type="Pfam" id="PF00144">
    <property type="entry name" value="Beta-lactamase"/>
    <property type="match status" value="1"/>
</dbReference>
<dbReference type="InterPro" id="IPR012338">
    <property type="entry name" value="Beta-lactam/transpept-like"/>
</dbReference>
<dbReference type="SUPFAM" id="SSF56601">
    <property type="entry name" value="beta-lactamase/transpeptidase-like"/>
    <property type="match status" value="1"/>
</dbReference>
<feature type="domain" description="Beta-lactamase-related" evidence="2">
    <location>
        <begin position="48"/>
        <end position="377"/>
    </location>
</feature>
<dbReference type="AlphaFoldDB" id="A0A4V2EJA9"/>
<proteinExistence type="predicted"/>
<comment type="caution">
    <text evidence="3">The sequence shown here is derived from an EMBL/GenBank/DDBJ whole genome shotgun (WGS) entry which is preliminary data.</text>
</comment>
<sequence length="386" mass="42561">MKTKPYFAYLTCFAMAIGLTACGSSDESAKKNAQPVNHAEQKFDFQALLNKTVEGEIPGVVLYIESPELTFHGAAGVADINEQTPMQIDARIPNGSAGKKLTALMASMLVDDQLLDLDKPITAYLSTDITSRVAYAETITTRQMLQHTSGLFDYLNESEGAFYDAVLQEPDSLKTDAFAMQFAYDQEANFKAGNDWAYSNTGYILTGLIFDTLLGEHHSNAMRQRIFEPFGLDSMSYGGVEKEFATINSGYFLSDGEQVDTKPYYQNIGVADAPVVGTAKDMADVLKIIVNGELLSTTSHELMMAESNFINTNISGLQYGYGLFKENINGKEVIHHHGSELGYTTYNFYIKEANTSAAFLVNCNGYTDCDNAHNKLYMQLLKVLTK</sequence>
<reference evidence="3 4" key="1">
    <citation type="submission" date="2018-01" db="EMBL/GenBank/DDBJ databases">
        <title>Co-occurrence of chitin degradation, pigmentation and bioactivity in marine Pseudoalteromonas.</title>
        <authorList>
            <person name="Paulsen S."/>
            <person name="Gram L."/>
            <person name="Machado H."/>
        </authorList>
    </citation>
    <scope>NUCLEOTIDE SEQUENCE [LARGE SCALE GENOMIC DNA]</scope>
    <source>
        <strain evidence="3 4">S3898</strain>
    </source>
</reference>
<accession>A0A4V2EJA9</accession>
<feature type="chain" id="PRO_5020547637" description="Beta-lactamase-related domain-containing protein" evidence="1">
    <location>
        <begin position="24"/>
        <end position="386"/>
    </location>
</feature>
<keyword evidence="1" id="KW-0732">Signal</keyword>
<dbReference type="EMBL" id="PPSX01000083">
    <property type="protein sequence ID" value="RZQ51708.1"/>
    <property type="molecule type" value="Genomic_DNA"/>
</dbReference>
<protein>
    <recommendedName>
        <fullName evidence="2">Beta-lactamase-related domain-containing protein</fullName>
    </recommendedName>
</protein>
<dbReference type="Gene3D" id="3.40.710.10">
    <property type="entry name" value="DD-peptidase/beta-lactamase superfamily"/>
    <property type="match status" value="1"/>
</dbReference>
<dbReference type="PANTHER" id="PTHR46825">
    <property type="entry name" value="D-ALANYL-D-ALANINE-CARBOXYPEPTIDASE/ENDOPEPTIDASE AMPH"/>
    <property type="match status" value="1"/>
</dbReference>
<evidence type="ECO:0000313" key="3">
    <source>
        <dbReference type="EMBL" id="RZQ51708.1"/>
    </source>
</evidence>
<dbReference type="PANTHER" id="PTHR46825:SF7">
    <property type="entry name" value="D-ALANYL-D-ALANINE CARBOXYPEPTIDASE"/>
    <property type="match status" value="1"/>
</dbReference>
<name>A0A4V2EJA9_9GAMM</name>
<evidence type="ECO:0000259" key="2">
    <source>
        <dbReference type="Pfam" id="PF00144"/>
    </source>
</evidence>
<gene>
    <name evidence="3" type="ORF">C1E23_17895</name>
</gene>
<evidence type="ECO:0000256" key="1">
    <source>
        <dbReference type="SAM" id="SignalP"/>
    </source>
</evidence>